<dbReference type="InterPro" id="IPR035386">
    <property type="entry name" value="Arm-DNA-bind_5"/>
</dbReference>
<reference evidence="7" key="1">
    <citation type="submission" date="2017-04" db="EMBL/GenBank/DDBJ databases">
        <title>Function of individual gut microbiota members based on whole genome sequencing of pure cultures obtained from chicken caecum.</title>
        <authorList>
            <person name="Medvecky M."/>
            <person name="Cejkova D."/>
            <person name="Polansky O."/>
            <person name="Karasova D."/>
            <person name="Kubasova T."/>
            <person name="Cizek A."/>
            <person name="Rychlik I."/>
        </authorList>
    </citation>
    <scope>NUCLEOTIDE SEQUENCE [LARGE SCALE GENOMIC DNA]</scope>
    <source>
        <strain evidence="7">An90</strain>
    </source>
</reference>
<evidence type="ECO:0000256" key="1">
    <source>
        <dbReference type="ARBA" id="ARBA00008857"/>
    </source>
</evidence>
<evidence type="ECO:0000256" key="4">
    <source>
        <dbReference type="SAM" id="Coils"/>
    </source>
</evidence>
<dbReference type="AlphaFoldDB" id="A0A1Y3QWK9"/>
<feature type="domain" description="Tyr recombinase" evidence="5">
    <location>
        <begin position="209"/>
        <end position="401"/>
    </location>
</feature>
<keyword evidence="4" id="KW-0175">Coiled coil</keyword>
<dbReference type="PANTHER" id="PTHR30349:SF64">
    <property type="entry name" value="PROPHAGE INTEGRASE INTD-RELATED"/>
    <property type="match status" value="1"/>
</dbReference>
<dbReference type="GO" id="GO:0003677">
    <property type="term" value="F:DNA binding"/>
    <property type="evidence" value="ECO:0007669"/>
    <property type="project" value="UniProtKB-KW"/>
</dbReference>
<dbReference type="InterPro" id="IPR002104">
    <property type="entry name" value="Integrase_catalytic"/>
</dbReference>
<evidence type="ECO:0000313" key="7">
    <source>
        <dbReference type="Proteomes" id="UP000195772"/>
    </source>
</evidence>
<organism evidence="6 7">
    <name type="scientific">Alistipes onderdonkii</name>
    <dbReference type="NCBI Taxonomy" id="328813"/>
    <lineage>
        <taxon>Bacteria</taxon>
        <taxon>Pseudomonadati</taxon>
        <taxon>Bacteroidota</taxon>
        <taxon>Bacteroidia</taxon>
        <taxon>Bacteroidales</taxon>
        <taxon>Rikenellaceae</taxon>
        <taxon>Alistipes</taxon>
    </lineage>
</organism>
<dbReference type="CDD" id="cd01185">
    <property type="entry name" value="INTN1_C_like"/>
    <property type="match status" value="1"/>
</dbReference>
<name>A0A1Y3QWK9_9BACT</name>
<dbReference type="EMBL" id="NFHB01000003">
    <property type="protein sequence ID" value="OUN04072.1"/>
    <property type="molecule type" value="Genomic_DNA"/>
</dbReference>
<keyword evidence="2" id="KW-0238">DNA-binding</keyword>
<evidence type="ECO:0000313" key="6">
    <source>
        <dbReference type="EMBL" id="OUN04072.1"/>
    </source>
</evidence>
<dbReference type="RefSeq" id="WP_087401897.1">
    <property type="nucleotide sequence ID" value="NZ_NFHB01000003.1"/>
</dbReference>
<proteinExistence type="inferred from homology"/>
<dbReference type="GO" id="GO:0015074">
    <property type="term" value="P:DNA integration"/>
    <property type="evidence" value="ECO:0007669"/>
    <property type="project" value="InterPro"/>
</dbReference>
<dbReference type="Gene3D" id="1.10.150.130">
    <property type="match status" value="1"/>
</dbReference>
<evidence type="ECO:0000259" key="5">
    <source>
        <dbReference type="PROSITE" id="PS51898"/>
    </source>
</evidence>
<dbReference type="InterPro" id="IPR013762">
    <property type="entry name" value="Integrase-like_cat_sf"/>
</dbReference>
<evidence type="ECO:0000256" key="2">
    <source>
        <dbReference type="ARBA" id="ARBA00023125"/>
    </source>
</evidence>
<accession>A0A1Y3QWK9</accession>
<dbReference type="PROSITE" id="PS51898">
    <property type="entry name" value="TYR_RECOMBINASE"/>
    <property type="match status" value="1"/>
</dbReference>
<dbReference type="SUPFAM" id="SSF56349">
    <property type="entry name" value="DNA breaking-rejoining enzymes"/>
    <property type="match status" value="1"/>
</dbReference>
<dbReference type="PANTHER" id="PTHR30349">
    <property type="entry name" value="PHAGE INTEGRASE-RELATED"/>
    <property type="match status" value="1"/>
</dbReference>
<dbReference type="Proteomes" id="UP000195772">
    <property type="component" value="Unassembled WGS sequence"/>
</dbReference>
<dbReference type="Pfam" id="PF13102">
    <property type="entry name" value="Phage_int_SAM_5"/>
    <property type="match status" value="1"/>
</dbReference>
<dbReference type="Pfam" id="PF17293">
    <property type="entry name" value="Arm-DNA-bind_5"/>
    <property type="match status" value="1"/>
</dbReference>
<feature type="coiled-coil region" evidence="4">
    <location>
        <begin position="64"/>
        <end position="91"/>
    </location>
</feature>
<keyword evidence="3" id="KW-0233">DNA recombination</keyword>
<dbReference type="OrthoDB" id="1094492at2"/>
<dbReference type="InterPro" id="IPR050090">
    <property type="entry name" value="Tyrosine_recombinase_XerCD"/>
</dbReference>
<dbReference type="Pfam" id="PF00589">
    <property type="entry name" value="Phage_integrase"/>
    <property type="match status" value="1"/>
</dbReference>
<dbReference type="Gene3D" id="1.10.443.10">
    <property type="entry name" value="Intergrase catalytic core"/>
    <property type="match status" value="1"/>
</dbReference>
<gene>
    <name evidence="6" type="ORF">B5G41_06335</name>
</gene>
<comment type="similarity">
    <text evidence="1">Belongs to the 'phage' integrase family.</text>
</comment>
<evidence type="ECO:0000256" key="3">
    <source>
        <dbReference type="ARBA" id="ARBA00023172"/>
    </source>
</evidence>
<dbReference type="InterPro" id="IPR025269">
    <property type="entry name" value="SAM-like_dom"/>
</dbReference>
<sequence>MNISINAVFRKDRLNSQNAAPVHLRLTQTRKNKFISTGVTLNIDDWDFENQRIKAETPELQALQLRIDTKIDELRRKIKRLEALEVEVTLDNLLETNGRKINCTVGEYLKQTIERLETLGKYGSASKHRSLLSRLSQFRSLNIRFDEIDLAYLHDFELFLRKEGNTNNSIATKYAIFKAAYNKALAEGLFVPKTTPFTKYKVGSLWTRTRKRAITKEDIQKLVALEIAPNYRTNYAEFARDIFLFSYYTAGINFTDMATLRYCDIVDGRIYYSRHKTQKLLSFQLVPNALQIIEKYSKANHAQEDYIFPILDRSEHRTAQQIFNRTHKVLRKVNRELKTLGEQIGLEMPLTTYVARHTFATVLKRSGVNIAIISESLGHSDLSTTQIYLDSFENSQIDAAMQHLL</sequence>
<comment type="caution">
    <text evidence="6">The sequence shown here is derived from an EMBL/GenBank/DDBJ whole genome shotgun (WGS) entry which is preliminary data.</text>
</comment>
<dbReference type="InterPro" id="IPR010998">
    <property type="entry name" value="Integrase_recombinase_N"/>
</dbReference>
<dbReference type="GO" id="GO:0006310">
    <property type="term" value="P:DNA recombination"/>
    <property type="evidence" value="ECO:0007669"/>
    <property type="project" value="UniProtKB-KW"/>
</dbReference>
<protein>
    <submittedName>
        <fullName evidence="6">Recombinase XerD</fullName>
    </submittedName>
</protein>
<dbReference type="InterPro" id="IPR011010">
    <property type="entry name" value="DNA_brk_join_enz"/>
</dbReference>